<name>A0A7X1E5R2_9BACT</name>
<accession>A0A7X1E5R2</accession>
<evidence type="ECO:0000313" key="3">
    <source>
        <dbReference type="EMBL" id="MBC2603409.1"/>
    </source>
</evidence>
<dbReference type="SUPFAM" id="SSF52266">
    <property type="entry name" value="SGNH hydrolase"/>
    <property type="match status" value="1"/>
</dbReference>
<dbReference type="InterPro" id="IPR005181">
    <property type="entry name" value="SASA"/>
</dbReference>
<sequence length="216" mass="24569">MAGRAPYTPVDAHEIPGVFLLDSEDLWEPASNPLNRYSTIRKDLSMQKMNPGYSFSLAMREAQPERELGLVVNARGGSKIEEWSRDSEYYQEALRRTKIALKDGTLRGILWHQGEANANDPAYLDKISQLIRNFREDLDAPEIPFIAGQINTSGDYLFNQLILQLPSVVEHTAVVSNQGLTAMDRWHFDHDSMILLGQRYAEKMLMLEPSVEPFTE</sequence>
<dbReference type="Gene3D" id="3.40.50.1110">
    <property type="entry name" value="SGNH hydrolase"/>
    <property type="match status" value="1"/>
</dbReference>
<gene>
    <name evidence="3" type="ORF">H5P30_16620</name>
</gene>
<feature type="domain" description="Sialate O-acetylesterase" evidence="2">
    <location>
        <begin position="1"/>
        <end position="205"/>
    </location>
</feature>
<dbReference type="PANTHER" id="PTHR31988">
    <property type="entry name" value="ESTERASE, PUTATIVE (DUF303)-RELATED"/>
    <property type="match status" value="1"/>
</dbReference>
<evidence type="ECO:0000256" key="1">
    <source>
        <dbReference type="ARBA" id="ARBA00022801"/>
    </source>
</evidence>
<evidence type="ECO:0000259" key="2">
    <source>
        <dbReference type="Pfam" id="PF03629"/>
    </source>
</evidence>
<keyword evidence="4" id="KW-1185">Reference proteome</keyword>
<dbReference type="AlphaFoldDB" id="A0A7X1E5R2"/>
<evidence type="ECO:0000313" key="4">
    <source>
        <dbReference type="Proteomes" id="UP000525652"/>
    </source>
</evidence>
<comment type="caution">
    <text evidence="3">The sequence shown here is derived from an EMBL/GenBank/DDBJ whole genome shotgun (WGS) entry which is preliminary data.</text>
</comment>
<dbReference type="InterPro" id="IPR052940">
    <property type="entry name" value="Carb_Esterase_6"/>
</dbReference>
<dbReference type="GO" id="GO:0016788">
    <property type="term" value="F:hydrolase activity, acting on ester bonds"/>
    <property type="evidence" value="ECO:0007669"/>
    <property type="project" value="UniProtKB-ARBA"/>
</dbReference>
<dbReference type="EMBL" id="JACHVA010000126">
    <property type="protein sequence ID" value="MBC2603409.1"/>
    <property type="molecule type" value="Genomic_DNA"/>
</dbReference>
<proteinExistence type="predicted"/>
<dbReference type="Pfam" id="PF03629">
    <property type="entry name" value="SASA"/>
    <property type="match status" value="1"/>
</dbReference>
<dbReference type="Proteomes" id="UP000525652">
    <property type="component" value="Unassembled WGS sequence"/>
</dbReference>
<dbReference type="InterPro" id="IPR036514">
    <property type="entry name" value="SGNH_hydro_sf"/>
</dbReference>
<dbReference type="PANTHER" id="PTHR31988:SF19">
    <property type="entry name" value="9-O-ACETYL-N-ACETYLNEURAMINIC ACID DEACETYLASE-RELATED"/>
    <property type="match status" value="1"/>
</dbReference>
<organism evidence="3 4">
    <name type="scientific">Puniceicoccus vermicola</name>
    <dbReference type="NCBI Taxonomy" id="388746"/>
    <lineage>
        <taxon>Bacteria</taxon>
        <taxon>Pseudomonadati</taxon>
        <taxon>Verrucomicrobiota</taxon>
        <taxon>Opitutia</taxon>
        <taxon>Puniceicoccales</taxon>
        <taxon>Puniceicoccaceae</taxon>
        <taxon>Puniceicoccus</taxon>
    </lineage>
</organism>
<reference evidence="3 4" key="1">
    <citation type="submission" date="2020-07" db="EMBL/GenBank/DDBJ databases">
        <authorList>
            <person name="Feng X."/>
        </authorList>
    </citation>
    <scope>NUCLEOTIDE SEQUENCE [LARGE SCALE GENOMIC DNA]</scope>
    <source>
        <strain evidence="3 4">JCM14086</strain>
    </source>
</reference>
<keyword evidence="1" id="KW-0378">Hydrolase</keyword>
<protein>
    <submittedName>
        <fullName evidence="3">Sialate O-acetylesterase</fullName>
    </submittedName>
</protein>